<feature type="transmembrane region" description="Helical" evidence="1">
    <location>
        <begin position="237"/>
        <end position="262"/>
    </location>
</feature>
<gene>
    <name evidence="2" type="ORF">CQR46_0619</name>
</gene>
<feature type="transmembrane region" description="Helical" evidence="1">
    <location>
        <begin position="40"/>
        <end position="60"/>
    </location>
</feature>
<reference evidence="2 3" key="1">
    <citation type="submission" date="2017-10" db="EMBL/GenBank/DDBJ databases">
        <title>Bifidobacterium genomics.</title>
        <authorList>
            <person name="Lugli G.A."/>
            <person name="Milani C."/>
            <person name="Mancabelli L."/>
        </authorList>
    </citation>
    <scope>NUCLEOTIDE SEQUENCE [LARGE SCALE GENOMIC DNA]</scope>
    <source>
        <strain evidence="2 3">1524B</strain>
    </source>
</reference>
<sequence length="301" mass="33824">MNTDRGGSDAGTKESRLQQIAAHGDHFGYDAHMRRRALRIASGVAVIILGFAVGSFFALLPERNTADVEEIVKGLNRLIGLMTHEIVELPEVQKHPETFIIEIIAILVGYTILKHTAEDHDDYRRAFRRIEQFYTPRARRQGWELCAICVILATAVIVAVHVVIAVWGVHWPVSFASGLSRTGLAVGCWLYIYGLVMGVRTNLFLYNFKALRLINIYELGVKESDTRRGTQLAEKKLCDFSASLTSFATIFGVLGALALYFLPTLRTTYFWIPLAATLGVTFVIKWIVVHYAKTKYEPDFD</sequence>
<name>A0A2N3QJC6_9BIFI</name>
<comment type="caution">
    <text evidence="2">The sequence shown here is derived from an EMBL/GenBank/DDBJ whole genome shotgun (WGS) entry which is preliminary data.</text>
</comment>
<accession>A0A2N3QJC6</accession>
<protein>
    <submittedName>
        <fullName evidence="2">Transcriptional regulator</fullName>
    </submittedName>
</protein>
<dbReference type="Proteomes" id="UP000233730">
    <property type="component" value="Unassembled WGS sequence"/>
</dbReference>
<keyword evidence="1" id="KW-1133">Transmembrane helix</keyword>
<feature type="transmembrane region" description="Helical" evidence="1">
    <location>
        <begin position="145"/>
        <end position="169"/>
    </location>
</feature>
<evidence type="ECO:0000313" key="3">
    <source>
        <dbReference type="Proteomes" id="UP000233730"/>
    </source>
</evidence>
<proteinExistence type="predicted"/>
<keyword evidence="1" id="KW-0472">Membrane</keyword>
<dbReference type="RefSeq" id="WP_257467552.1">
    <property type="nucleotide sequence ID" value="NZ_PCGZ01000003.1"/>
</dbReference>
<organism evidence="2 3">
    <name type="scientific">Bifidobacterium pseudolongum subsp. globosum</name>
    <dbReference type="NCBI Taxonomy" id="1690"/>
    <lineage>
        <taxon>Bacteria</taxon>
        <taxon>Bacillati</taxon>
        <taxon>Actinomycetota</taxon>
        <taxon>Actinomycetes</taxon>
        <taxon>Bifidobacteriales</taxon>
        <taxon>Bifidobacteriaceae</taxon>
        <taxon>Bifidobacterium</taxon>
    </lineage>
</organism>
<feature type="transmembrane region" description="Helical" evidence="1">
    <location>
        <begin position="189"/>
        <end position="208"/>
    </location>
</feature>
<dbReference type="AlphaFoldDB" id="A0A2N3QJC6"/>
<dbReference type="EMBL" id="PCGZ01000003">
    <property type="protein sequence ID" value="PKU91532.1"/>
    <property type="molecule type" value="Genomic_DNA"/>
</dbReference>
<feature type="transmembrane region" description="Helical" evidence="1">
    <location>
        <begin position="268"/>
        <end position="288"/>
    </location>
</feature>
<keyword evidence="1" id="KW-0812">Transmembrane</keyword>
<feature type="transmembrane region" description="Helical" evidence="1">
    <location>
        <begin position="99"/>
        <end position="117"/>
    </location>
</feature>
<evidence type="ECO:0000313" key="2">
    <source>
        <dbReference type="EMBL" id="PKU91532.1"/>
    </source>
</evidence>
<evidence type="ECO:0000256" key="1">
    <source>
        <dbReference type="SAM" id="Phobius"/>
    </source>
</evidence>